<evidence type="ECO:0000313" key="10">
    <source>
        <dbReference type="Proteomes" id="UP000001861"/>
    </source>
</evidence>
<feature type="region of interest" description="Disordered" evidence="6">
    <location>
        <begin position="1"/>
        <end position="25"/>
    </location>
</feature>
<proteinExistence type="predicted"/>
<comment type="caution">
    <text evidence="9">The sequence shown here is derived from an EMBL/GenBank/DDBJ whole genome shotgun (WGS) entry which is preliminary data.</text>
</comment>
<evidence type="ECO:0000256" key="5">
    <source>
        <dbReference type="ARBA" id="ARBA00023136"/>
    </source>
</evidence>
<evidence type="ECO:0000256" key="7">
    <source>
        <dbReference type="SAM" id="Phobius"/>
    </source>
</evidence>
<feature type="domain" description="DUF202" evidence="8">
    <location>
        <begin position="74"/>
        <end position="142"/>
    </location>
</feature>
<dbReference type="EMBL" id="AACS02000003">
    <property type="protein sequence ID" value="EAU90834.2"/>
    <property type="molecule type" value="Genomic_DNA"/>
</dbReference>
<dbReference type="KEGG" id="cci:CC1G_13425"/>
<evidence type="ECO:0000256" key="3">
    <source>
        <dbReference type="ARBA" id="ARBA00022692"/>
    </source>
</evidence>
<feature type="compositionally biased region" description="Basic and acidic residues" evidence="6">
    <location>
        <begin position="14"/>
        <end position="24"/>
    </location>
</feature>
<dbReference type="RefSeq" id="XP_001830985.2">
    <property type="nucleotide sequence ID" value="XM_001830933.2"/>
</dbReference>
<sequence length="178" mass="19060">MVSGNATPNTSRGRPSDLWRRLTSRDPSPTANFVYYDGATSPKSIHNHLVDPIEEPRSISGPQLVLLNNGSVARDHLASERTFMAYVRTSLALSSAGVAMMQLLHIGIGPSHETARTLAALAIATGLLVLIIGTFRFFLVQRTLVMTGRFPVATLGIATIGASIVGLVFAALYILTED</sequence>
<evidence type="ECO:0000256" key="1">
    <source>
        <dbReference type="ARBA" id="ARBA00004651"/>
    </source>
</evidence>
<protein>
    <recommendedName>
        <fullName evidence="8">DUF202 domain-containing protein</fullName>
    </recommendedName>
</protein>
<dbReference type="PANTHER" id="PTHR34187:SF2">
    <property type="entry name" value="DUF202 DOMAIN-CONTAINING PROTEIN"/>
    <property type="match status" value="1"/>
</dbReference>
<dbReference type="Proteomes" id="UP000001861">
    <property type="component" value="Unassembled WGS sequence"/>
</dbReference>
<organism evidence="9 10">
    <name type="scientific">Coprinopsis cinerea (strain Okayama-7 / 130 / ATCC MYA-4618 / FGSC 9003)</name>
    <name type="common">Inky cap fungus</name>
    <name type="synonym">Hormographiella aspergillata</name>
    <dbReference type="NCBI Taxonomy" id="240176"/>
    <lineage>
        <taxon>Eukaryota</taxon>
        <taxon>Fungi</taxon>
        <taxon>Dikarya</taxon>
        <taxon>Basidiomycota</taxon>
        <taxon>Agaricomycotina</taxon>
        <taxon>Agaricomycetes</taxon>
        <taxon>Agaricomycetidae</taxon>
        <taxon>Agaricales</taxon>
        <taxon>Agaricineae</taxon>
        <taxon>Psathyrellaceae</taxon>
        <taxon>Coprinopsis</taxon>
    </lineage>
</organism>
<dbReference type="GO" id="GO:0005886">
    <property type="term" value="C:plasma membrane"/>
    <property type="evidence" value="ECO:0007669"/>
    <property type="project" value="UniProtKB-SubCell"/>
</dbReference>
<evidence type="ECO:0000256" key="4">
    <source>
        <dbReference type="ARBA" id="ARBA00022989"/>
    </source>
</evidence>
<dbReference type="OrthoDB" id="199599at2759"/>
<feature type="transmembrane region" description="Helical" evidence="7">
    <location>
        <begin position="152"/>
        <end position="175"/>
    </location>
</feature>
<keyword evidence="10" id="KW-1185">Reference proteome</keyword>
<dbReference type="GeneID" id="6007438"/>
<dbReference type="Pfam" id="PF02656">
    <property type="entry name" value="DUF202"/>
    <property type="match status" value="1"/>
</dbReference>
<name>A8N829_COPC7</name>
<evidence type="ECO:0000256" key="2">
    <source>
        <dbReference type="ARBA" id="ARBA00022475"/>
    </source>
</evidence>
<keyword evidence="5 7" id="KW-0472">Membrane</keyword>
<feature type="compositionally biased region" description="Polar residues" evidence="6">
    <location>
        <begin position="1"/>
        <end position="13"/>
    </location>
</feature>
<dbReference type="InterPro" id="IPR003807">
    <property type="entry name" value="DUF202"/>
</dbReference>
<accession>A8N829</accession>
<dbReference type="VEuPathDB" id="FungiDB:CC1G_13425"/>
<comment type="subcellular location">
    <subcellularLocation>
        <location evidence="1">Cell membrane</location>
        <topology evidence="1">Multi-pass membrane protein</topology>
    </subcellularLocation>
</comment>
<gene>
    <name evidence="9" type="ORF">CC1G_13425</name>
</gene>
<keyword evidence="3 7" id="KW-0812">Transmembrane</keyword>
<evidence type="ECO:0000313" key="9">
    <source>
        <dbReference type="EMBL" id="EAU90834.2"/>
    </source>
</evidence>
<evidence type="ECO:0000256" key="6">
    <source>
        <dbReference type="SAM" id="MobiDB-lite"/>
    </source>
</evidence>
<keyword evidence="2" id="KW-1003">Cell membrane</keyword>
<feature type="transmembrane region" description="Helical" evidence="7">
    <location>
        <begin position="118"/>
        <end position="140"/>
    </location>
</feature>
<dbReference type="InterPro" id="IPR052053">
    <property type="entry name" value="IM_YidH-like"/>
</dbReference>
<evidence type="ECO:0000259" key="8">
    <source>
        <dbReference type="Pfam" id="PF02656"/>
    </source>
</evidence>
<dbReference type="InParanoid" id="A8N829"/>
<dbReference type="HOGENOM" id="CLU_053359_3_1_1"/>
<feature type="transmembrane region" description="Helical" evidence="7">
    <location>
        <begin position="85"/>
        <end position="106"/>
    </location>
</feature>
<reference evidence="9 10" key="1">
    <citation type="journal article" date="2010" name="Proc. Natl. Acad. Sci. U.S.A.">
        <title>Insights into evolution of multicellular fungi from the assembled chromosomes of the mushroom Coprinopsis cinerea (Coprinus cinereus).</title>
        <authorList>
            <person name="Stajich J.E."/>
            <person name="Wilke S.K."/>
            <person name="Ahren D."/>
            <person name="Au C.H."/>
            <person name="Birren B.W."/>
            <person name="Borodovsky M."/>
            <person name="Burns C."/>
            <person name="Canback B."/>
            <person name="Casselton L.A."/>
            <person name="Cheng C.K."/>
            <person name="Deng J."/>
            <person name="Dietrich F.S."/>
            <person name="Fargo D.C."/>
            <person name="Farman M.L."/>
            <person name="Gathman A.C."/>
            <person name="Goldberg J."/>
            <person name="Guigo R."/>
            <person name="Hoegger P.J."/>
            <person name="Hooker J.B."/>
            <person name="Huggins A."/>
            <person name="James T.Y."/>
            <person name="Kamada T."/>
            <person name="Kilaru S."/>
            <person name="Kodira C."/>
            <person name="Kues U."/>
            <person name="Kupfer D."/>
            <person name="Kwan H.S."/>
            <person name="Lomsadze A."/>
            <person name="Li W."/>
            <person name="Lilly W.W."/>
            <person name="Ma L.J."/>
            <person name="Mackey A.J."/>
            <person name="Manning G."/>
            <person name="Martin F."/>
            <person name="Muraguchi H."/>
            <person name="Natvig D.O."/>
            <person name="Palmerini H."/>
            <person name="Ramesh M.A."/>
            <person name="Rehmeyer C.J."/>
            <person name="Roe B.A."/>
            <person name="Shenoy N."/>
            <person name="Stanke M."/>
            <person name="Ter-Hovhannisyan V."/>
            <person name="Tunlid A."/>
            <person name="Velagapudi R."/>
            <person name="Vision T.J."/>
            <person name="Zeng Q."/>
            <person name="Zolan M.E."/>
            <person name="Pukkila P.J."/>
        </authorList>
    </citation>
    <scope>NUCLEOTIDE SEQUENCE [LARGE SCALE GENOMIC DNA]</scope>
    <source>
        <strain evidence="10">Okayama-7 / 130 / ATCC MYA-4618 / FGSC 9003</strain>
    </source>
</reference>
<dbReference type="PANTHER" id="PTHR34187">
    <property type="entry name" value="FGR18P"/>
    <property type="match status" value="1"/>
</dbReference>
<dbReference type="AlphaFoldDB" id="A8N829"/>
<dbReference type="OMA" id="GMTRYFS"/>
<keyword evidence="4 7" id="KW-1133">Transmembrane helix</keyword>